<dbReference type="Gramene" id="PRQ16373">
    <property type="protein sequence ID" value="PRQ16373"/>
    <property type="gene ID" value="RchiOBHm_Chr7g0183511"/>
</dbReference>
<dbReference type="InterPro" id="IPR001611">
    <property type="entry name" value="Leu-rich_rpt"/>
</dbReference>
<organism evidence="4 5">
    <name type="scientific">Rosa chinensis</name>
    <name type="common">China rose</name>
    <dbReference type="NCBI Taxonomy" id="74649"/>
    <lineage>
        <taxon>Eukaryota</taxon>
        <taxon>Viridiplantae</taxon>
        <taxon>Streptophyta</taxon>
        <taxon>Embryophyta</taxon>
        <taxon>Tracheophyta</taxon>
        <taxon>Spermatophyta</taxon>
        <taxon>Magnoliopsida</taxon>
        <taxon>eudicotyledons</taxon>
        <taxon>Gunneridae</taxon>
        <taxon>Pentapetalae</taxon>
        <taxon>rosids</taxon>
        <taxon>fabids</taxon>
        <taxon>Rosales</taxon>
        <taxon>Rosaceae</taxon>
        <taxon>Rosoideae</taxon>
        <taxon>Rosoideae incertae sedis</taxon>
        <taxon>Rosa</taxon>
    </lineage>
</organism>
<evidence type="ECO:0000259" key="3">
    <source>
        <dbReference type="Pfam" id="PF23598"/>
    </source>
</evidence>
<dbReference type="AlphaFoldDB" id="A0A2P6P351"/>
<dbReference type="PROSITE" id="PS51450">
    <property type="entry name" value="LRR"/>
    <property type="match status" value="1"/>
</dbReference>
<keyword evidence="2" id="KW-0677">Repeat</keyword>
<dbReference type="PANTHER" id="PTHR48051">
    <property type="match status" value="1"/>
</dbReference>
<dbReference type="InterPro" id="IPR055414">
    <property type="entry name" value="LRR_R13L4/SHOC2-like"/>
</dbReference>
<dbReference type="Pfam" id="PF23598">
    <property type="entry name" value="LRR_14"/>
    <property type="match status" value="1"/>
</dbReference>
<dbReference type="PANTHER" id="PTHR48051:SF1">
    <property type="entry name" value="RAS SUPPRESSOR PROTEIN 1"/>
    <property type="match status" value="1"/>
</dbReference>
<evidence type="ECO:0000256" key="1">
    <source>
        <dbReference type="ARBA" id="ARBA00022614"/>
    </source>
</evidence>
<dbReference type="OMA" id="NIMVCIC"/>
<dbReference type="InterPro" id="IPR050216">
    <property type="entry name" value="LRR_domain-containing"/>
</dbReference>
<gene>
    <name evidence="4" type="ORF">RchiOBHm_Chr7g0183511</name>
</gene>
<dbReference type="Gene3D" id="3.80.10.10">
    <property type="entry name" value="Ribonuclease Inhibitor"/>
    <property type="match status" value="1"/>
</dbReference>
<accession>A0A2P6P351</accession>
<dbReference type="GO" id="GO:0005737">
    <property type="term" value="C:cytoplasm"/>
    <property type="evidence" value="ECO:0007669"/>
    <property type="project" value="TreeGrafter"/>
</dbReference>
<evidence type="ECO:0000256" key="2">
    <source>
        <dbReference type="ARBA" id="ARBA00022737"/>
    </source>
</evidence>
<name>A0A2P6P351_ROSCH</name>
<evidence type="ECO:0000313" key="4">
    <source>
        <dbReference type="EMBL" id="PRQ16373.1"/>
    </source>
</evidence>
<dbReference type="Proteomes" id="UP000238479">
    <property type="component" value="Chromosome 7"/>
</dbReference>
<dbReference type="STRING" id="74649.A0A2P6P351"/>
<dbReference type="InterPro" id="IPR003591">
    <property type="entry name" value="Leu-rich_rpt_typical-subtyp"/>
</dbReference>
<dbReference type="SMART" id="SM00369">
    <property type="entry name" value="LRR_TYP"/>
    <property type="match status" value="3"/>
</dbReference>
<dbReference type="InterPro" id="IPR032675">
    <property type="entry name" value="LRR_dom_sf"/>
</dbReference>
<dbReference type="SUPFAM" id="SSF52058">
    <property type="entry name" value="L domain-like"/>
    <property type="match status" value="1"/>
</dbReference>
<protein>
    <submittedName>
        <fullName evidence="4">Putative leucine-rich repeat domain, L domain-containing protein</fullName>
    </submittedName>
</protein>
<proteinExistence type="predicted"/>
<keyword evidence="1" id="KW-0433">Leucine-rich repeat</keyword>
<comment type="caution">
    <text evidence="4">The sequence shown here is derived from an EMBL/GenBank/DDBJ whole genome shotgun (WGS) entry which is preliminary data.</text>
</comment>
<sequence>MKEVLEMHVNMSNRWCGLAEEVFDRLYGLSSLQILDLSANNLLIVSNEIGCLSSLQLQLHLSENKFMSIPNEIGHLSSLQLLDLSDNNFMSMPESISHLSELTELHLFRCSKLQSLPKIVPFNLKHVHAQECPS</sequence>
<feature type="domain" description="Disease resistance R13L4/SHOC-2-like LRR" evidence="3">
    <location>
        <begin position="26"/>
        <end position="113"/>
    </location>
</feature>
<evidence type="ECO:0000313" key="5">
    <source>
        <dbReference type="Proteomes" id="UP000238479"/>
    </source>
</evidence>
<reference evidence="4 5" key="1">
    <citation type="journal article" date="2018" name="Nat. Genet.">
        <title>The Rosa genome provides new insights in the design of modern roses.</title>
        <authorList>
            <person name="Bendahmane M."/>
        </authorList>
    </citation>
    <scope>NUCLEOTIDE SEQUENCE [LARGE SCALE GENOMIC DNA]</scope>
    <source>
        <strain evidence="5">cv. Old Blush</strain>
    </source>
</reference>
<dbReference type="EMBL" id="PDCK01000045">
    <property type="protein sequence ID" value="PRQ16373.1"/>
    <property type="molecule type" value="Genomic_DNA"/>
</dbReference>
<keyword evidence="5" id="KW-1185">Reference proteome</keyword>